<evidence type="ECO:0000256" key="1">
    <source>
        <dbReference type="ARBA" id="ARBA00001966"/>
    </source>
</evidence>
<keyword evidence="14" id="KW-1185">Reference proteome</keyword>
<comment type="similarity">
    <text evidence="2 10">Belongs to the anamorsin family.</text>
</comment>
<evidence type="ECO:0000259" key="11">
    <source>
        <dbReference type="Pfam" id="PF05093"/>
    </source>
</evidence>
<dbReference type="OrthoDB" id="311633at2759"/>
<evidence type="ECO:0000256" key="6">
    <source>
        <dbReference type="ARBA" id="ARBA00022723"/>
    </source>
</evidence>
<dbReference type="Pfam" id="PF05093">
    <property type="entry name" value="CIAPIN1"/>
    <property type="match status" value="1"/>
</dbReference>
<feature type="binding site" evidence="10">
    <location>
        <position position="315"/>
    </location>
    <ligand>
        <name>[4Fe-4S] cluster</name>
        <dbReference type="ChEBI" id="CHEBI:49883"/>
    </ligand>
</feature>
<keyword evidence="9 10" id="KW-0496">Mitochondrion</keyword>
<comment type="domain">
    <text evidence="10">The C-terminal domain binds 2 Fe-S clusters but is otherwise mostly in an intrinsically disordered conformation.</text>
</comment>
<gene>
    <name evidence="13" type="ORF">OIDMADRAFT_190855</name>
</gene>
<keyword evidence="8 10" id="KW-0411">Iron-sulfur</keyword>
<dbReference type="PANTHER" id="PTHR13273">
    <property type="entry name" value="ANAMORSIN"/>
    <property type="match status" value="1"/>
</dbReference>
<keyword evidence="4 10" id="KW-0963">Cytoplasm</keyword>
<evidence type="ECO:0000259" key="12">
    <source>
        <dbReference type="Pfam" id="PF16803"/>
    </source>
</evidence>
<dbReference type="Proteomes" id="UP000054321">
    <property type="component" value="Unassembled WGS sequence"/>
</dbReference>
<dbReference type="Gene3D" id="3.40.50.11000">
    <property type="entry name" value="Fe-S cluster assembly protein Dre2, N-terminal domain"/>
    <property type="match status" value="1"/>
</dbReference>
<dbReference type="Pfam" id="PF16803">
    <property type="entry name" value="DRE2_N"/>
    <property type="match status" value="1"/>
</dbReference>
<dbReference type="InterPro" id="IPR046408">
    <property type="entry name" value="CIAPIN1"/>
</dbReference>
<evidence type="ECO:0000256" key="2">
    <source>
        <dbReference type="ARBA" id="ARBA00008169"/>
    </source>
</evidence>
<comment type="domain">
    <text evidence="10">The twin Cx2C motifs are involved in the recognition by the mitochondrial MIA40-ERV1 disulfide relay system. The formation of 2 disulfide bonds in the Cx2C motifs through dithiol/disulfide exchange reactions effectively traps the protein in the mitochondrial intermembrane space.</text>
</comment>
<dbReference type="InterPro" id="IPR031838">
    <property type="entry name" value="Dre2_N"/>
</dbReference>
<reference evidence="13 14" key="1">
    <citation type="submission" date="2014-04" db="EMBL/GenBank/DDBJ databases">
        <authorList>
            <consortium name="DOE Joint Genome Institute"/>
            <person name="Kuo A."/>
            <person name="Martino E."/>
            <person name="Perotto S."/>
            <person name="Kohler A."/>
            <person name="Nagy L.G."/>
            <person name="Floudas D."/>
            <person name="Copeland A."/>
            <person name="Barry K.W."/>
            <person name="Cichocki N."/>
            <person name="Veneault-Fourrey C."/>
            <person name="LaButti K."/>
            <person name="Lindquist E.A."/>
            <person name="Lipzen A."/>
            <person name="Lundell T."/>
            <person name="Morin E."/>
            <person name="Murat C."/>
            <person name="Sun H."/>
            <person name="Tunlid A."/>
            <person name="Henrissat B."/>
            <person name="Grigoriev I.V."/>
            <person name="Hibbett D.S."/>
            <person name="Martin F."/>
            <person name="Nordberg H.P."/>
            <person name="Cantor M.N."/>
            <person name="Hua S.X."/>
        </authorList>
    </citation>
    <scope>NUCLEOTIDE SEQUENCE [LARGE SCALE GENOMIC DNA]</scope>
    <source>
        <strain evidence="13 14">Zn</strain>
    </source>
</reference>
<feature type="binding site" evidence="10">
    <location>
        <position position="256"/>
    </location>
    <ligand>
        <name>[2Fe-2S] cluster</name>
        <dbReference type="ChEBI" id="CHEBI:190135"/>
    </ligand>
</feature>
<feature type="binding site" evidence="10">
    <location>
        <position position="312"/>
    </location>
    <ligand>
        <name>[4Fe-4S] cluster</name>
        <dbReference type="ChEBI" id="CHEBI:49883"/>
    </ligand>
</feature>
<comment type="domain">
    <text evidence="10">The N-terminal domain has structural similarity with S-adenosyl-L-methionine-dependent methyltransferases, but does not bind S-adenosyl-L-methionine. It is required for correct assembly of the 2 Fe-S clusters.</text>
</comment>
<feature type="domain" description="Anamorsin C-terminal" evidence="11">
    <location>
        <begin position="236"/>
        <end position="331"/>
    </location>
</feature>
<comment type="subcellular location">
    <subcellularLocation>
        <location evidence="10">Cytoplasm</location>
    </subcellularLocation>
    <subcellularLocation>
        <location evidence="10">Mitochondrion intermembrane space</location>
    </subcellularLocation>
</comment>
<accession>A0A0C3D5F8</accession>
<protein>
    <submittedName>
        <fullName evidence="13">Uncharacterized protein</fullName>
    </submittedName>
</protein>
<comment type="cofactor">
    <cofactor evidence="1 10">
        <name>[4Fe-4S] cluster</name>
        <dbReference type="ChEBI" id="CHEBI:49883"/>
    </cofactor>
</comment>
<keyword evidence="5 10" id="KW-0001">2Fe-2S</keyword>
<evidence type="ECO:0000256" key="4">
    <source>
        <dbReference type="ARBA" id="ARBA00022490"/>
    </source>
</evidence>
<feature type="short sequence motif" description="Cx2C motif 2" evidence="10">
    <location>
        <begin position="312"/>
        <end position="315"/>
    </location>
</feature>
<comment type="caution">
    <text evidence="10">Lacks conserved residue(s) required for the propagation of feature annotation.</text>
</comment>
<reference evidence="14" key="2">
    <citation type="submission" date="2015-01" db="EMBL/GenBank/DDBJ databases">
        <title>Evolutionary Origins and Diversification of the Mycorrhizal Mutualists.</title>
        <authorList>
            <consortium name="DOE Joint Genome Institute"/>
            <consortium name="Mycorrhizal Genomics Consortium"/>
            <person name="Kohler A."/>
            <person name="Kuo A."/>
            <person name="Nagy L.G."/>
            <person name="Floudas D."/>
            <person name="Copeland A."/>
            <person name="Barry K.W."/>
            <person name="Cichocki N."/>
            <person name="Veneault-Fourrey C."/>
            <person name="LaButti K."/>
            <person name="Lindquist E.A."/>
            <person name="Lipzen A."/>
            <person name="Lundell T."/>
            <person name="Morin E."/>
            <person name="Murat C."/>
            <person name="Riley R."/>
            <person name="Ohm R."/>
            <person name="Sun H."/>
            <person name="Tunlid A."/>
            <person name="Henrissat B."/>
            <person name="Grigoriev I.V."/>
            <person name="Hibbett D.S."/>
            <person name="Martin F."/>
        </authorList>
    </citation>
    <scope>NUCLEOTIDE SEQUENCE [LARGE SCALE GENOMIC DNA]</scope>
    <source>
        <strain evidence="14">Zn</strain>
    </source>
</reference>
<dbReference type="FunFam" id="3.40.50.11000:FF:000002">
    <property type="entry name" value="Fe-S cluster assembly protein DRE2"/>
    <property type="match status" value="1"/>
</dbReference>
<keyword evidence="7 10" id="KW-0408">Iron</keyword>
<dbReference type="GO" id="GO:0005758">
    <property type="term" value="C:mitochondrial intermembrane space"/>
    <property type="evidence" value="ECO:0007669"/>
    <property type="project" value="UniProtKB-SubCell"/>
</dbReference>
<feature type="region of interest" description="Fe-S binding site B" evidence="10">
    <location>
        <begin position="301"/>
        <end position="315"/>
    </location>
</feature>
<evidence type="ECO:0000256" key="5">
    <source>
        <dbReference type="ARBA" id="ARBA00022714"/>
    </source>
</evidence>
<proteinExistence type="inferred from homology"/>
<name>A0A0C3D5F8_OIDMZ</name>
<evidence type="ECO:0000256" key="9">
    <source>
        <dbReference type="ARBA" id="ARBA00023128"/>
    </source>
</evidence>
<feature type="binding site" evidence="10">
    <location>
        <position position="240"/>
    </location>
    <ligand>
        <name>[2Fe-2S] cluster</name>
        <dbReference type="ChEBI" id="CHEBI:190135"/>
    </ligand>
</feature>
<evidence type="ECO:0000256" key="3">
    <source>
        <dbReference type="ARBA" id="ARBA00022485"/>
    </source>
</evidence>
<feature type="binding site" evidence="10">
    <location>
        <position position="254"/>
    </location>
    <ligand>
        <name>[2Fe-2S] cluster</name>
        <dbReference type="ChEBI" id="CHEBI:190135"/>
    </ligand>
</feature>
<dbReference type="HOGENOM" id="CLU_067152_1_0_1"/>
<evidence type="ECO:0000313" key="14">
    <source>
        <dbReference type="Proteomes" id="UP000054321"/>
    </source>
</evidence>
<evidence type="ECO:0000256" key="10">
    <source>
        <dbReference type="HAMAP-Rule" id="MF_03115"/>
    </source>
</evidence>
<dbReference type="GO" id="GO:0016226">
    <property type="term" value="P:iron-sulfur cluster assembly"/>
    <property type="evidence" value="ECO:0007669"/>
    <property type="project" value="UniProtKB-UniRule"/>
</dbReference>
<dbReference type="FunCoup" id="A0A0C3D5F8">
    <property type="interactions" value="177"/>
</dbReference>
<comment type="cofactor">
    <cofactor evidence="10">
        <name>[2Fe-2S] cluster</name>
        <dbReference type="ChEBI" id="CHEBI:190135"/>
    </cofactor>
</comment>
<sequence>MAPSVDFSSDFSPAAARPVKALRTLLLAPPSASSHESILRDVLASHDRTVTDLQMLDRLSAGLVTLPDATYDLILVLTDADGTRTESTQLLNREVLARIVQALKAGGKLKTQDGTFGQAGHSEEREAILAGLIAEGDGMMKPDNSANDAVPLRLKRKDKSAAVSNAGPAVTTPIVAVNGKRKSMDMVQNRPAGVGYVDFSDDFDGPIITGEDDDDDELIDEDTLLTEEDLKTPVNIPPECIPRVGKRRRACKDCTCGLAERLAAEDAAKRSAADAQLKTLKLGAADLTEVDFTVQGKVGSCGNCSLGDAFRCDGCPYIGMPAFQPGEEVRLLNNEVQL</sequence>
<organism evidence="13 14">
    <name type="scientific">Oidiodendron maius (strain Zn)</name>
    <dbReference type="NCBI Taxonomy" id="913774"/>
    <lineage>
        <taxon>Eukaryota</taxon>
        <taxon>Fungi</taxon>
        <taxon>Dikarya</taxon>
        <taxon>Ascomycota</taxon>
        <taxon>Pezizomycotina</taxon>
        <taxon>Leotiomycetes</taxon>
        <taxon>Leotiomycetes incertae sedis</taxon>
        <taxon>Myxotrichaceae</taxon>
        <taxon>Oidiodendron</taxon>
    </lineage>
</organism>
<dbReference type="AlphaFoldDB" id="A0A0C3D5F8"/>
<evidence type="ECO:0000313" key="13">
    <source>
        <dbReference type="EMBL" id="KIN06544.1"/>
    </source>
</evidence>
<evidence type="ECO:0000256" key="7">
    <source>
        <dbReference type="ARBA" id="ARBA00023004"/>
    </source>
</evidence>
<dbReference type="GO" id="GO:0051539">
    <property type="term" value="F:4 iron, 4 sulfur cluster binding"/>
    <property type="evidence" value="ECO:0007669"/>
    <property type="project" value="UniProtKB-KW"/>
</dbReference>
<feature type="domain" description="Fe-S cluster assembly protein Dre2 N-terminal" evidence="12">
    <location>
        <begin position="23"/>
        <end position="153"/>
    </location>
</feature>
<dbReference type="InParanoid" id="A0A0C3D5F8"/>
<dbReference type="GO" id="GO:0046872">
    <property type="term" value="F:metal ion binding"/>
    <property type="evidence" value="ECO:0007669"/>
    <property type="project" value="UniProtKB-KW"/>
</dbReference>
<dbReference type="HAMAP" id="MF_03115">
    <property type="entry name" value="Anamorsin"/>
    <property type="match status" value="1"/>
</dbReference>
<keyword evidence="3 10" id="KW-0004">4Fe-4S</keyword>
<dbReference type="GO" id="GO:0051537">
    <property type="term" value="F:2 iron, 2 sulfur cluster binding"/>
    <property type="evidence" value="ECO:0007669"/>
    <property type="project" value="UniProtKB-UniRule"/>
</dbReference>
<feature type="binding site" evidence="10">
    <location>
        <position position="251"/>
    </location>
    <ligand>
        <name>[2Fe-2S] cluster</name>
        <dbReference type="ChEBI" id="CHEBI:190135"/>
    </ligand>
</feature>
<feature type="binding site" evidence="10">
    <location>
        <position position="304"/>
    </location>
    <ligand>
        <name>[4Fe-4S] cluster</name>
        <dbReference type="ChEBI" id="CHEBI:49883"/>
    </ligand>
</feature>
<dbReference type="GO" id="GO:0009055">
    <property type="term" value="F:electron transfer activity"/>
    <property type="evidence" value="ECO:0007669"/>
    <property type="project" value="UniProtKB-UniRule"/>
</dbReference>
<dbReference type="EMBL" id="KN832871">
    <property type="protein sequence ID" value="KIN06544.1"/>
    <property type="molecule type" value="Genomic_DNA"/>
</dbReference>
<dbReference type="PANTHER" id="PTHR13273:SF14">
    <property type="entry name" value="ANAMORSIN"/>
    <property type="match status" value="1"/>
</dbReference>
<evidence type="ECO:0000256" key="8">
    <source>
        <dbReference type="ARBA" id="ARBA00023014"/>
    </source>
</evidence>
<feature type="region of interest" description="Fe-S binding site A" evidence="10">
    <location>
        <begin position="240"/>
        <end position="256"/>
    </location>
</feature>
<keyword evidence="6 10" id="KW-0479">Metal-binding</keyword>
<feature type="binding site" evidence="10">
    <location>
        <position position="301"/>
    </location>
    <ligand>
        <name>[4Fe-4S] cluster</name>
        <dbReference type="ChEBI" id="CHEBI:49883"/>
    </ligand>
</feature>
<feature type="short sequence motif" description="Cx2C motif 1" evidence="10">
    <location>
        <begin position="301"/>
        <end position="304"/>
    </location>
</feature>
<dbReference type="STRING" id="913774.A0A0C3D5F8"/>
<dbReference type="InterPro" id="IPR007785">
    <property type="entry name" value="Anamorsin"/>
</dbReference>